<dbReference type="EMBL" id="BMAW01013625">
    <property type="protein sequence ID" value="GFT35016.1"/>
    <property type="molecule type" value="Genomic_DNA"/>
</dbReference>
<dbReference type="Proteomes" id="UP000887013">
    <property type="component" value="Unassembled WGS sequence"/>
</dbReference>
<evidence type="ECO:0000313" key="1">
    <source>
        <dbReference type="EMBL" id="GFT35016.1"/>
    </source>
</evidence>
<sequence>MASTNVQPTLIQMEILPSLTEELMDKTARSILDKISHLISIPTLETSEVSPEVFHSAKTFHFLEEDVKDV</sequence>
<evidence type="ECO:0000313" key="2">
    <source>
        <dbReference type="Proteomes" id="UP000887013"/>
    </source>
</evidence>
<dbReference type="AlphaFoldDB" id="A0A8X6NWS0"/>
<gene>
    <name evidence="1" type="ORF">NPIL_524031</name>
</gene>
<reference evidence="1" key="1">
    <citation type="submission" date="2020-08" db="EMBL/GenBank/DDBJ databases">
        <title>Multicomponent nature underlies the extraordinary mechanical properties of spider dragline silk.</title>
        <authorList>
            <person name="Kono N."/>
            <person name="Nakamura H."/>
            <person name="Mori M."/>
            <person name="Yoshida Y."/>
            <person name="Ohtoshi R."/>
            <person name="Malay A.D."/>
            <person name="Moran D.A.P."/>
            <person name="Tomita M."/>
            <person name="Numata K."/>
            <person name="Arakawa K."/>
        </authorList>
    </citation>
    <scope>NUCLEOTIDE SEQUENCE</scope>
</reference>
<proteinExistence type="predicted"/>
<organism evidence="1 2">
    <name type="scientific">Nephila pilipes</name>
    <name type="common">Giant wood spider</name>
    <name type="synonym">Nephila maculata</name>
    <dbReference type="NCBI Taxonomy" id="299642"/>
    <lineage>
        <taxon>Eukaryota</taxon>
        <taxon>Metazoa</taxon>
        <taxon>Ecdysozoa</taxon>
        <taxon>Arthropoda</taxon>
        <taxon>Chelicerata</taxon>
        <taxon>Arachnida</taxon>
        <taxon>Araneae</taxon>
        <taxon>Araneomorphae</taxon>
        <taxon>Entelegynae</taxon>
        <taxon>Araneoidea</taxon>
        <taxon>Nephilidae</taxon>
        <taxon>Nephila</taxon>
    </lineage>
</organism>
<comment type="caution">
    <text evidence="1">The sequence shown here is derived from an EMBL/GenBank/DDBJ whole genome shotgun (WGS) entry which is preliminary data.</text>
</comment>
<keyword evidence="2" id="KW-1185">Reference proteome</keyword>
<protein>
    <submittedName>
        <fullName evidence="1">Uncharacterized protein</fullName>
    </submittedName>
</protein>
<name>A0A8X6NWS0_NEPPI</name>
<accession>A0A8X6NWS0</accession>